<dbReference type="AlphaFoldDB" id="A0A2P5A5C7"/>
<evidence type="ECO:0000313" key="1">
    <source>
        <dbReference type="EMBL" id="PON31699.1"/>
    </source>
</evidence>
<accession>A0A2P5A5C7</accession>
<proteinExistence type="predicted"/>
<comment type="caution">
    <text evidence="1">The sequence shown here is derived from an EMBL/GenBank/DDBJ whole genome shotgun (WGS) entry which is preliminary data.</text>
</comment>
<evidence type="ECO:0000313" key="2">
    <source>
        <dbReference type="Proteomes" id="UP000237105"/>
    </source>
</evidence>
<protein>
    <submittedName>
        <fullName evidence="1">Uncharacterized protein</fullName>
    </submittedName>
</protein>
<organism evidence="1 2">
    <name type="scientific">Parasponia andersonii</name>
    <name type="common">Sponia andersonii</name>
    <dbReference type="NCBI Taxonomy" id="3476"/>
    <lineage>
        <taxon>Eukaryota</taxon>
        <taxon>Viridiplantae</taxon>
        <taxon>Streptophyta</taxon>
        <taxon>Embryophyta</taxon>
        <taxon>Tracheophyta</taxon>
        <taxon>Spermatophyta</taxon>
        <taxon>Magnoliopsida</taxon>
        <taxon>eudicotyledons</taxon>
        <taxon>Gunneridae</taxon>
        <taxon>Pentapetalae</taxon>
        <taxon>rosids</taxon>
        <taxon>fabids</taxon>
        <taxon>Rosales</taxon>
        <taxon>Cannabaceae</taxon>
        <taxon>Parasponia</taxon>
    </lineage>
</organism>
<sequence>MFCFNSRPEKESIIGNLSSSKIRSASSFRDRGVAVDQRIRIETEQWSWVKESHSLETHLDLSKEFTDIQLIISVIMSKGSSGVSNWS</sequence>
<reference evidence="2" key="1">
    <citation type="submission" date="2016-06" db="EMBL/GenBank/DDBJ databases">
        <title>Parallel loss of symbiosis genes in relatives of nitrogen-fixing non-legume Parasponia.</title>
        <authorList>
            <person name="Van Velzen R."/>
            <person name="Holmer R."/>
            <person name="Bu F."/>
            <person name="Rutten L."/>
            <person name="Van Zeijl A."/>
            <person name="Liu W."/>
            <person name="Santuari L."/>
            <person name="Cao Q."/>
            <person name="Sharma T."/>
            <person name="Shen D."/>
            <person name="Roswanjaya Y."/>
            <person name="Wardhani T."/>
            <person name="Kalhor M.S."/>
            <person name="Jansen J."/>
            <person name="Van den Hoogen J."/>
            <person name="Gungor B."/>
            <person name="Hartog M."/>
            <person name="Hontelez J."/>
            <person name="Verver J."/>
            <person name="Yang W.-C."/>
            <person name="Schijlen E."/>
            <person name="Repin R."/>
            <person name="Schilthuizen M."/>
            <person name="Schranz E."/>
            <person name="Heidstra R."/>
            <person name="Miyata K."/>
            <person name="Fedorova E."/>
            <person name="Kohlen W."/>
            <person name="Bisseling T."/>
            <person name="Smit S."/>
            <person name="Geurts R."/>
        </authorList>
    </citation>
    <scope>NUCLEOTIDE SEQUENCE [LARGE SCALE GENOMIC DNA]</scope>
    <source>
        <strain evidence="2">cv. WU1-14</strain>
    </source>
</reference>
<name>A0A2P5A5C7_PARAD</name>
<keyword evidence="2" id="KW-1185">Reference proteome</keyword>
<dbReference type="EMBL" id="JXTB01000951">
    <property type="protein sequence ID" value="PON31699.1"/>
    <property type="molecule type" value="Genomic_DNA"/>
</dbReference>
<gene>
    <name evidence="1" type="ORF">PanWU01x14_367690</name>
</gene>
<dbReference type="Proteomes" id="UP000237105">
    <property type="component" value="Unassembled WGS sequence"/>
</dbReference>